<reference evidence="1 2" key="1">
    <citation type="submission" date="2020-03" db="EMBL/GenBank/DDBJ databases">
        <title>Cyclobacterium plantarum sp. nov., a marine bacterium isolated from a coastal-marine wetland.</title>
        <authorList>
            <person name="Sanchez-Porro C."/>
            <person name="Ventosa A."/>
            <person name="Amoozegar M."/>
        </authorList>
    </citation>
    <scope>NUCLEOTIDE SEQUENCE [LARGE SCALE GENOMIC DNA]</scope>
    <source>
        <strain evidence="1 2">GBPx2</strain>
    </source>
</reference>
<keyword evidence="2" id="KW-1185">Reference proteome</keyword>
<dbReference type="EMBL" id="JAANYN010000005">
    <property type="protein sequence ID" value="NHE57967.1"/>
    <property type="molecule type" value="Genomic_DNA"/>
</dbReference>
<organism evidence="1 2">
    <name type="scientific">Cyclobacterium plantarum</name>
    <dbReference type="NCBI Taxonomy" id="2716263"/>
    <lineage>
        <taxon>Bacteria</taxon>
        <taxon>Pseudomonadati</taxon>
        <taxon>Bacteroidota</taxon>
        <taxon>Cytophagia</taxon>
        <taxon>Cytophagales</taxon>
        <taxon>Cyclobacteriaceae</taxon>
        <taxon>Cyclobacterium</taxon>
    </lineage>
</organism>
<sequence>MPNILVPKELKEKRGTIRKCRQIENDMQPEKVTDFKKLPVPDHLNKYGKEFFKGYLKKLSDSSILTVTDLETLELLSAEYGKYIEAQYMIKKNGAVNTATNKNGSTYEMTSPWVTIANIAFKNYNTLMGKFGLNPSERQKIAKVIPESGFKEKSLDDFLNNN</sequence>
<dbReference type="RefSeq" id="WP_166147910.1">
    <property type="nucleotide sequence ID" value="NZ_JAANYN010000005.1"/>
</dbReference>
<dbReference type="NCBIfam" id="TIGR01558">
    <property type="entry name" value="sm_term_P27"/>
    <property type="match status" value="1"/>
</dbReference>
<evidence type="ECO:0000313" key="2">
    <source>
        <dbReference type="Proteomes" id="UP000649799"/>
    </source>
</evidence>
<proteinExistence type="predicted"/>
<name>A0ABX0HCS9_9BACT</name>
<protein>
    <submittedName>
        <fullName evidence="1">Phage terminase small subunit P27 family</fullName>
    </submittedName>
</protein>
<dbReference type="Proteomes" id="UP000649799">
    <property type="component" value="Unassembled WGS sequence"/>
</dbReference>
<accession>A0ABX0HCS9</accession>
<dbReference type="Pfam" id="PF05119">
    <property type="entry name" value="Terminase_4"/>
    <property type="match status" value="1"/>
</dbReference>
<dbReference type="InterPro" id="IPR006448">
    <property type="entry name" value="Phage_term_ssu_P27"/>
</dbReference>
<gene>
    <name evidence="1" type="ORF">G9Q97_14220</name>
</gene>
<evidence type="ECO:0000313" key="1">
    <source>
        <dbReference type="EMBL" id="NHE57967.1"/>
    </source>
</evidence>
<comment type="caution">
    <text evidence="1">The sequence shown here is derived from an EMBL/GenBank/DDBJ whole genome shotgun (WGS) entry which is preliminary data.</text>
</comment>